<dbReference type="InterPro" id="IPR036844">
    <property type="entry name" value="Hint_dom_sf"/>
</dbReference>
<dbReference type="InParanoid" id="A0A1Z5KKH0"/>
<keyword evidence="7" id="KW-1185">Reference proteome</keyword>
<dbReference type="AlphaFoldDB" id="A0A1Z5KKH0"/>
<dbReference type="EMBL" id="BDSP01000252">
    <property type="protein sequence ID" value="GAX26766.1"/>
    <property type="molecule type" value="Genomic_DNA"/>
</dbReference>
<evidence type="ECO:0000256" key="3">
    <source>
        <dbReference type="SAM" id="Phobius"/>
    </source>
</evidence>
<name>A0A1Z5KKH0_FISSO</name>
<evidence type="ECO:0000256" key="1">
    <source>
        <dbReference type="SAM" id="Coils"/>
    </source>
</evidence>
<dbReference type="Proteomes" id="UP000198406">
    <property type="component" value="Unassembled WGS sequence"/>
</dbReference>
<evidence type="ECO:0000259" key="5">
    <source>
        <dbReference type="Pfam" id="PF01079"/>
    </source>
</evidence>
<gene>
    <name evidence="6" type="ORF">FisN_9Lh033</name>
</gene>
<feature type="coiled-coil region" evidence="1">
    <location>
        <begin position="72"/>
        <end position="99"/>
    </location>
</feature>
<dbReference type="OrthoDB" id="5212at2759"/>
<keyword evidence="3" id="KW-1133">Transmembrane helix</keyword>
<feature type="signal peptide" evidence="4">
    <location>
        <begin position="1"/>
        <end position="17"/>
    </location>
</feature>
<dbReference type="InterPro" id="IPR050387">
    <property type="entry name" value="Hedgehog_Signaling"/>
</dbReference>
<dbReference type="Gene3D" id="2.170.16.10">
    <property type="entry name" value="Hedgehog/Intein (Hint) domain"/>
    <property type="match status" value="1"/>
</dbReference>
<dbReference type="GO" id="GO:0016540">
    <property type="term" value="P:protein autoprocessing"/>
    <property type="evidence" value="ECO:0007669"/>
    <property type="project" value="InterPro"/>
</dbReference>
<feature type="transmembrane region" description="Helical" evidence="3">
    <location>
        <begin position="521"/>
        <end position="539"/>
    </location>
</feature>
<dbReference type="PANTHER" id="PTHR11889">
    <property type="entry name" value="HEDGEHOG"/>
    <property type="match status" value="1"/>
</dbReference>
<feature type="transmembrane region" description="Helical" evidence="3">
    <location>
        <begin position="495"/>
        <end position="515"/>
    </location>
</feature>
<dbReference type="Pfam" id="PF01079">
    <property type="entry name" value="Hint"/>
    <property type="match status" value="1"/>
</dbReference>
<keyword evidence="3" id="KW-0812">Transmembrane</keyword>
<keyword evidence="1" id="KW-0175">Coiled coil</keyword>
<protein>
    <recommendedName>
        <fullName evidence="5">Hedgehog protein Hint domain-containing protein</fullName>
    </recommendedName>
</protein>
<evidence type="ECO:0000256" key="2">
    <source>
        <dbReference type="SAM" id="MobiDB-lite"/>
    </source>
</evidence>
<evidence type="ECO:0000313" key="6">
    <source>
        <dbReference type="EMBL" id="GAX26766.1"/>
    </source>
</evidence>
<dbReference type="PANTHER" id="PTHR11889:SF31">
    <property type="entry name" value="PROTEIN HEDGEHOG"/>
    <property type="match status" value="1"/>
</dbReference>
<evidence type="ECO:0000256" key="4">
    <source>
        <dbReference type="SAM" id="SignalP"/>
    </source>
</evidence>
<keyword evidence="3" id="KW-0472">Membrane</keyword>
<evidence type="ECO:0000313" key="7">
    <source>
        <dbReference type="Proteomes" id="UP000198406"/>
    </source>
</evidence>
<reference evidence="6 7" key="1">
    <citation type="journal article" date="2015" name="Plant Cell">
        <title>Oil accumulation by the oleaginous diatom Fistulifera solaris as revealed by the genome and transcriptome.</title>
        <authorList>
            <person name="Tanaka T."/>
            <person name="Maeda Y."/>
            <person name="Veluchamy A."/>
            <person name="Tanaka M."/>
            <person name="Abida H."/>
            <person name="Marechal E."/>
            <person name="Bowler C."/>
            <person name="Muto M."/>
            <person name="Sunaga Y."/>
            <person name="Tanaka M."/>
            <person name="Yoshino T."/>
            <person name="Taniguchi T."/>
            <person name="Fukuda Y."/>
            <person name="Nemoto M."/>
            <person name="Matsumoto M."/>
            <person name="Wong P.S."/>
            <person name="Aburatani S."/>
            <person name="Fujibuchi W."/>
        </authorList>
    </citation>
    <scope>NUCLEOTIDE SEQUENCE [LARGE SCALE GENOMIC DNA]</scope>
    <source>
        <strain evidence="6 7">JPCC DA0580</strain>
    </source>
</reference>
<feature type="transmembrane region" description="Helical" evidence="3">
    <location>
        <begin position="289"/>
        <end position="307"/>
    </location>
</feature>
<comment type="caution">
    <text evidence="6">The sequence shown here is derived from an EMBL/GenBank/DDBJ whole genome shotgun (WGS) entry which is preliminary data.</text>
</comment>
<feature type="region of interest" description="Disordered" evidence="2">
    <location>
        <begin position="146"/>
        <end position="256"/>
    </location>
</feature>
<organism evidence="6 7">
    <name type="scientific">Fistulifera solaris</name>
    <name type="common">Oleaginous diatom</name>
    <dbReference type="NCBI Taxonomy" id="1519565"/>
    <lineage>
        <taxon>Eukaryota</taxon>
        <taxon>Sar</taxon>
        <taxon>Stramenopiles</taxon>
        <taxon>Ochrophyta</taxon>
        <taxon>Bacillariophyta</taxon>
        <taxon>Bacillariophyceae</taxon>
        <taxon>Bacillariophycidae</taxon>
        <taxon>Naviculales</taxon>
        <taxon>Naviculaceae</taxon>
        <taxon>Fistulifera</taxon>
    </lineage>
</organism>
<feature type="chain" id="PRO_5012034935" description="Hedgehog protein Hint domain-containing protein" evidence="4">
    <location>
        <begin position="18"/>
        <end position="558"/>
    </location>
</feature>
<accession>A0A1Z5KKH0</accession>
<dbReference type="SUPFAM" id="SSF51294">
    <property type="entry name" value="Hedgehog/intein (Hint) domain"/>
    <property type="match status" value="1"/>
</dbReference>
<proteinExistence type="predicted"/>
<feature type="domain" description="Hedgehog protein Hint" evidence="5">
    <location>
        <begin position="320"/>
        <end position="476"/>
    </location>
</feature>
<dbReference type="InterPro" id="IPR001767">
    <property type="entry name" value="Hedgehog_Hint"/>
</dbReference>
<keyword evidence="4" id="KW-0732">Signal</keyword>
<sequence>MRFPGLFYLLSTMSVSAFQVSRPFSCHSKPRPSCLHAATEIATLGELGPLDFGLFLVPVAALVVRASAINDRNELQLEIETSQKFLEDAKQRLVKVEEAIKLSSIAGVLSFAFVLAIQLGVFTSPVPEPVLATPESVPTPVVEVAKETKAEPKDEAKLETKLESLPEELKKKDEPKSKTEEEVEKIEESSSEKKEVTKNEDDKTIAKDSNTKSEGKDDERAGAPYEDLLKKMEDPPKATEPSKESEEAKLLEEQQEKEKAEQKAKDFVELEGAIVFFVQRISCTMLSRFFVLFNFLVFSFLLLLWVFHSLPSCRVEPMGFSGHTTVQIQGRGNIPIYELRSGDLVRIRSKHGNSYTRVYAVAYWNELTEFLQLSMMHRNNTIMLEVTPSQFLFIYQGNVKRSIAAKNAQNTLISDRGRTLPVQQMHEMVTRQGRFAPLTQTGDLIVSGIQASCYADTPMHLYPALLQLYMAPYRVLVLYLTPWVMISPDRYLEHLACFSPWLLLLFFPWACNAFGLELILYSRQSFMFAVTLIALGWALRRTKQQQMARKRNHFAERK</sequence>